<gene>
    <name evidence="3" type="ORF">niasHS_015683</name>
</gene>
<dbReference type="InterPro" id="IPR008906">
    <property type="entry name" value="HATC_C_dom"/>
</dbReference>
<protein>
    <recommendedName>
        <fullName evidence="2">HAT C-terminal dimerisation domain-containing protein</fullName>
    </recommendedName>
</protein>
<dbReference type="Proteomes" id="UP001620645">
    <property type="component" value="Unassembled WGS sequence"/>
</dbReference>
<dbReference type="EMBL" id="JBICCN010000434">
    <property type="protein sequence ID" value="KAL3068968.1"/>
    <property type="molecule type" value="Genomic_DNA"/>
</dbReference>
<evidence type="ECO:0000313" key="3">
    <source>
        <dbReference type="EMBL" id="KAL3068968.1"/>
    </source>
</evidence>
<dbReference type="Gene3D" id="2.60.120.920">
    <property type="match status" value="1"/>
</dbReference>
<keyword evidence="1" id="KW-0175">Coiled coil</keyword>
<comment type="caution">
    <text evidence="3">The sequence shown here is derived from an EMBL/GenBank/DDBJ whole genome shotgun (WGS) entry which is preliminary data.</text>
</comment>
<evidence type="ECO:0000313" key="4">
    <source>
        <dbReference type="Proteomes" id="UP001620645"/>
    </source>
</evidence>
<dbReference type="InterPro" id="IPR012337">
    <property type="entry name" value="RNaseH-like_sf"/>
</dbReference>
<evidence type="ECO:0000256" key="1">
    <source>
        <dbReference type="SAM" id="Coils"/>
    </source>
</evidence>
<reference evidence="3 4" key="1">
    <citation type="submission" date="2024-10" db="EMBL/GenBank/DDBJ databases">
        <authorList>
            <person name="Kim D."/>
        </authorList>
    </citation>
    <scope>NUCLEOTIDE SEQUENCE [LARGE SCALE GENOMIC DNA]</scope>
    <source>
        <strain evidence="3">Taebaek</strain>
    </source>
</reference>
<feature type="coiled-coil region" evidence="1">
    <location>
        <begin position="47"/>
        <end position="168"/>
    </location>
</feature>
<name>A0ABD2HSA7_HETSC</name>
<dbReference type="SUPFAM" id="SSF53098">
    <property type="entry name" value="Ribonuclease H-like"/>
    <property type="match status" value="1"/>
</dbReference>
<organism evidence="3 4">
    <name type="scientific">Heterodera schachtii</name>
    <name type="common">Sugarbeet cyst nematode worm</name>
    <name type="synonym">Tylenchus schachtii</name>
    <dbReference type="NCBI Taxonomy" id="97005"/>
    <lineage>
        <taxon>Eukaryota</taxon>
        <taxon>Metazoa</taxon>
        <taxon>Ecdysozoa</taxon>
        <taxon>Nematoda</taxon>
        <taxon>Chromadorea</taxon>
        <taxon>Rhabditida</taxon>
        <taxon>Tylenchina</taxon>
        <taxon>Tylenchomorpha</taxon>
        <taxon>Tylenchoidea</taxon>
        <taxon>Heteroderidae</taxon>
        <taxon>Heteroderinae</taxon>
        <taxon>Heterodera</taxon>
    </lineage>
</organism>
<dbReference type="InterPro" id="IPR043136">
    <property type="entry name" value="B30.2/SPRY_sf"/>
</dbReference>
<accession>A0ABD2HSA7</accession>
<proteinExistence type="predicted"/>
<keyword evidence="4" id="KW-1185">Reference proteome</keyword>
<feature type="domain" description="HAT C-terminal dimerisation" evidence="2">
    <location>
        <begin position="427"/>
        <end position="487"/>
    </location>
</feature>
<sequence length="516" mass="60190">MSFSITSTNSGDFSSDDCEINDDELSIVKEGDIVKTNGEQFTDQQQLKEMSEKFAKMQLVLKNTKLELKNKGLQDKLKQQEMNALLAKIEAENGKMKNEIEKMHAKMDEKEKQQLEKKEKQLEKKVEQYMEKLEELQKNQKALHEEYEKKLMEQIVNLQTKVDKLEMGVSTEQIEHFQNEQKRKMNALEKEQKLNHMKLALLNFRQNYWNVNACHNDLQITELTVHCHKRGESDGFRNIFATHPILLDEDSPGIFYFEISVKNMQHYPFGRLTFGFAAKKWTKLEGTIAPNFGTYAYSNDGYITGCHFSSSKNWKTPESGKSILPELLLEMDKFRAKIEQRKQERFYGADLAMEKVGESTREVLEEQFQSFYTSVLAYLDKWHRIDRFPEKLEWVALVSRKIPHDDALSLARQIAPELTNDLFDDKWKKLFEANLPNLLKLVSIVLSVPVSNAFVERVFSLCGSQWTDTRNLLQVETVKALVQTKANFDLSCPQMYQMLISNHKLLEKIGGWEKYF</sequence>
<dbReference type="Pfam" id="PF05699">
    <property type="entry name" value="Dimer_Tnp_hAT"/>
    <property type="match status" value="1"/>
</dbReference>
<evidence type="ECO:0000259" key="2">
    <source>
        <dbReference type="Pfam" id="PF05699"/>
    </source>
</evidence>
<dbReference type="AlphaFoldDB" id="A0ABD2HSA7"/>